<gene>
    <name evidence="1" type="ORF">K5L01_00010</name>
</gene>
<dbReference type="InterPro" id="IPR036249">
    <property type="entry name" value="Thioredoxin-like_sf"/>
</dbReference>
<dbReference type="EMBL" id="JAIKTS010000001">
    <property type="protein sequence ID" value="MCL7713042.1"/>
    <property type="molecule type" value="Genomic_DNA"/>
</dbReference>
<sequence length="76" mass="8230">MALILYQRDDCHLCDQALAVLAQARLPEFESVFIDGDAALEARYGVRVPVLRGAAGQELEWPFDAVAVAAWLDAAG</sequence>
<proteinExistence type="predicted"/>
<reference evidence="1 2" key="1">
    <citation type="submission" date="2021-08" db="EMBL/GenBank/DDBJ databases">
        <title>Novel members of of the genus Stenotrophomonas from differernt environment.</title>
        <authorList>
            <person name="Deng Y."/>
        </authorList>
    </citation>
    <scope>NUCLEOTIDE SEQUENCE [LARGE SCALE GENOMIC DNA]</scope>
    <source>
        <strain evidence="1 2">CPCC 101365</strain>
    </source>
</reference>
<organism evidence="1 2">
    <name type="scientific">Stenotrophomonas mori</name>
    <dbReference type="NCBI Taxonomy" id="2871096"/>
    <lineage>
        <taxon>Bacteria</taxon>
        <taxon>Pseudomonadati</taxon>
        <taxon>Pseudomonadota</taxon>
        <taxon>Gammaproteobacteria</taxon>
        <taxon>Lysobacterales</taxon>
        <taxon>Lysobacteraceae</taxon>
        <taxon>Stenotrophomonas</taxon>
    </lineage>
</organism>
<dbReference type="RefSeq" id="WP_250060779.1">
    <property type="nucleotide sequence ID" value="NZ_JAIKTS010000001.1"/>
</dbReference>
<evidence type="ECO:0000313" key="1">
    <source>
        <dbReference type="EMBL" id="MCL7713042.1"/>
    </source>
</evidence>
<keyword evidence="2" id="KW-1185">Reference proteome</keyword>
<protein>
    <submittedName>
        <fullName evidence="1">Glutaredoxin family protein</fullName>
    </submittedName>
</protein>
<dbReference type="InterPro" id="IPR008554">
    <property type="entry name" value="Glutaredoxin-like"/>
</dbReference>
<dbReference type="Proteomes" id="UP001431235">
    <property type="component" value="Unassembled WGS sequence"/>
</dbReference>
<name>A0ABT0SCI5_9GAMM</name>
<comment type="caution">
    <text evidence="1">The sequence shown here is derived from an EMBL/GenBank/DDBJ whole genome shotgun (WGS) entry which is preliminary data.</text>
</comment>
<accession>A0ABT0SCI5</accession>
<dbReference type="Pfam" id="PF05768">
    <property type="entry name" value="Glrx-like"/>
    <property type="match status" value="1"/>
</dbReference>
<dbReference type="SUPFAM" id="SSF52833">
    <property type="entry name" value="Thioredoxin-like"/>
    <property type="match status" value="1"/>
</dbReference>
<dbReference type="Gene3D" id="3.40.30.10">
    <property type="entry name" value="Glutaredoxin"/>
    <property type="match status" value="1"/>
</dbReference>
<evidence type="ECO:0000313" key="2">
    <source>
        <dbReference type="Proteomes" id="UP001431235"/>
    </source>
</evidence>